<feature type="compositionally biased region" description="Polar residues" evidence="5">
    <location>
        <begin position="54"/>
        <end position="65"/>
    </location>
</feature>
<proteinExistence type="inferred from homology"/>
<feature type="region of interest" description="Disordered" evidence="5">
    <location>
        <begin position="54"/>
        <end position="81"/>
    </location>
</feature>
<evidence type="ECO:0000313" key="7">
    <source>
        <dbReference type="EMBL" id="CAD5316377.1"/>
    </source>
</evidence>
<dbReference type="InterPro" id="IPR036034">
    <property type="entry name" value="PDZ_sf"/>
</dbReference>
<dbReference type="EMBL" id="LR881466">
    <property type="protein sequence ID" value="CAD5316377.1"/>
    <property type="molecule type" value="Genomic_DNA"/>
</dbReference>
<dbReference type="GO" id="GO:0006508">
    <property type="term" value="P:proteolysis"/>
    <property type="evidence" value="ECO:0007669"/>
    <property type="project" value="UniProtKB-KW"/>
</dbReference>
<dbReference type="Gene3D" id="2.30.42.10">
    <property type="match status" value="1"/>
</dbReference>
<keyword evidence="3" id="KW-0378">Hydrolase</keyword>
<dbReference type="PANTHER" id="PTHR45980">
    <property type="match status" value="1"/>
</dbReference>
<evidence type="ECO:0000256" key="4">
    <source>
        <dbReference type="ARBA" id="ARBA00022825"/>
    </source>
</evidence>
<dbReference type="PANTHER" id="PTHR45980:SF10">
    <property type="entry name" value="PROTEASE DO-LIKE 3, MITOCHONDRIAL-RELATED"/>
    <property type="match status" value="1"/>
</dbReference>
<dbReference type="Pfam" id="PF13365">
    <property type="entry name" value="Trypsin_2"/>
    <property type="match status" value="1"/>
</dbReference>
<dbReference type="InterPro" id="IPR041517">
    <property type="entry name" value="DEGP_PDZ"/>
</dbReference>
<sequence length="566" mass="62695">MSFLCVRTVSRFRSLSRALAPGFLLLHGNAVPKTAVFFRQQSSNTRLFSSYTAPSGVEENNSKSALKNKLPPGKEVSSKDAKEKITTSAIDLALNSVVKVFTVSSKPRLFQPWQITMQSESTGSGFVISGKKILTNAHVVANQTSVKVRKHGSTTKYKAKVQAVGHECDLAILEIDNDKFWEGMNPLELGDIPSMQDTVYVVGYPKGGDTISVSKGVVSRVGPIKYSHSGTELLAIQIDAAINNGNSGGPVIMGNKVAGVAFESLYKLNYILFCVFICSYIIPTPVIRHFLNAIEESGEDVSFGSINLTYQKMENDQLRKDFKMSDKMTGILINKINPLSDVHKVLKKDDVILAIDGVPIGNDSSVHFRKKERITFKHLVSMKKPCETALLKVLREGKEYEFNSSLKSVPPLVPKRQYDKSASYYIFGGLVFLPLTKPYIDSSCVSESALGKMPKKAGEQVVIISQILEDDINTGYSIFEDFQVKKVNGVQVHNLKHLYKLVEECCTETVRMDLEKDKVITLDYKSAKKVTSKILKSLKIPSAVSEDLQPKQQNKRSKVPPKSKEH</sequence>
<feature type="region of interest" description="Disordered" evidence="5">
    <location>
        <begin position="545"/>
        <end position="566"/>
    </location>
</feature>
<dbReference type="PRINTS" id="PR00834">
    <property type="entry name" value="PROTEASES2C"/>
</dbReference>
<dbReference type="Pfam" id="PF17815">
    <property type="entry name" value="PDZ_3"/>
    <property type="match status" value="1"/>
</dbReference>
<gene>
    <name evidence="7" type="ORF">AT9943_LOCUS4701</name>
</gene>
<dbReference type="SUPFAM" id="SSF50156">
    <property type="entry name" value="PDZ domain-like"/>
    <property type="match status" value="1"/>
</dbReference>
<keyword evidence="2" id="KW-0645">Protease</keyword>
<evidence type="ECO:0000256" key="2">
    <source>
        <dbReference type="ARBA" id="ARBA00022670"/>
    </source>
</evidence>
<evidence type="ECO:0000256" key="1">
    <source>
        <dbReference type="ARBA" id="ARBA00010541"/>
    </source>
</evidence>
<feature type="compositionally biased region" description="Basic residues" evidence="5">
    <location>
        <begin position="553"/>
        <end position="566"/>
    </location>
</feature>
<accession>A0A7G2E2N3</accession>
<keyword evidence="4" id="KW-0720">Serine protease</keyword>
<feature type="domain" description="Protease Do-like PDZ" evidence="6">
    <location>
        <begin position="413"/>
        <end position="547"/>
    </location>
</feature>
<reference evidence="7 8" key="1">
    <citation type="submission" date="2020-09" db="EMBL/GenBank/DDBJ databases">
        <authorList>
            <person name="Ashkenazy H."/>
        </authorList>
    </citation>
    <scope>NUCLEOTIDE SEQUENCE [LARGE SCALE GENOMIC DNA]</scope>
    <source>
        <strain evidence="8">cv. Cdm-0</strain>
    </source>
</reference>
<evidence type="ECO:0000256" key="3">
    <source>
        <dbReference type="ARBA" id="ARBA00022801"/>
    </source>
</evidence>
<dbReference type="SUPFAM" id="SSF50494">
    <property type="entry name" value="Trypsin-like serine proteases"/>
    <property type="match status" value="1"/>
</dbReference>
<dbReference type="Proteomes" id="UP000516314">
    <property type="component" value="Chromosome 1"/>
</dbReference>
<comment type="similarity">
    <text evidence="1">Belongs to the peptidase S1C family.</text>
</comment>
<organism evidence="7 8">
    <name type="scientific">Arabidopsis thaliana</name>
    <name type="common">Mouse-ear cress</name>
    <dbReference type="NCBI Taxonomy" id="3702"/>
    <lineage>
        <taxon>Eukaryota</taxon>
        <taxon>Viridiplantae</taxon>
        <taxon>Streptophyta</taxon>
        <taxon>Embryophyta</taxon>
        <taxon>Tracheophyta</taxon>
        <taxon>Spermatophyta</taxon>
        <taxon>Magnoliopsida</taxon>
        <taxon>eudicotyledons</taxon>
        <taxon>Gunneridae</taxon>
        <taxon>Pentapetalae</taxon>
        <taxon>rosids</taxon>
        <taxon>malvids</taxon>
        <taxon>Brassicales</taxon>
        <taxon>Brassicaceae</taxon>
        <taxon>Camelineae</taxon>
        <taxon>Arabidopsis</taxon>
    </lineage>
</organism>
<dbReference type="Gene3D" id="3.20.190.20">
    <property type="match status" value="1"/>
</dbReference>
<dbReference type="InterPro" id="IPR043504">
    <property type="entry name" value="Peptidase_S1_PA_chymotrypsin"/>
</dbReference>
<dbReference type="GO" id="GO:0004252">
    <property type="term" value="F:serine-type endopeptidase activity"/>
    <property type="evidence" value="ECO:0007669"/>
    <property type="project" value="InterPro"/>
</dbReference>
<evidence type="ECO:0000313" key="8">
    <source>
        <dbReference type="Proteomes" id="UP000516314"/>
    </source>
</evidence>
<dbReference type="AlphaFoldDB" id="A0A7G2E2N3"/>
<name>A0A7G2E2N3_ARATH</name>
<evidence type="ECO:0000256" key="5">
    <source>
        <dbReference type="SAM" id="MobiDB-lite"/>
    </source>
</evidence>
<dbReference type="InterPro" id="IPR009003">
    <property type="entry name" value="Peptidase_S1_PA"/>
</dbReference>
<evidence type="ECO:0000259" key="6">
    <source>
        <dbReference type="Pfam" id="PF17815"/>
    </source>
</evidence>
<protein>
    <submittedName>
        <fullName evidence="7">(thale cress) hypothetical protein</fullName>
    </submittedName>
</protein>
<dbReference type="InterPro" id="IPR046449">
    <property type="entry name" value="DEGP_PDZ_sf"/>
</dbReference>
<dbReference type="InterPro" id="IPR001940">
    <property type="entry name" value="Peptidase_S1C"/>
</dbReference>
<dbReference type="Gene3D" id="2.40.10.10">
    <property type="entry name" value="Trypsin-like serine proteases"/>
    <property type="match status" value="2"/>
</dbReference>